<comment type="pathway">
    <text evidence="9">Phospholipid metabolism.</text>
</comment>
<evidence type="ECO:0000256" key="8">
    <source>
        <dbReference type="ARBA" id="ARBA00023315"/>
    </source>
</evidence>
<dbReference type="GO" id="GO:0006661">
    <property type="term" value="P:phosphatidylinositol biosynthetic process"/>
    <property type="evidence" value="ECO:0007669"/>
    <property type="project" value="TreeGrafter"/>
</dbReference>
<reference evidence="13" key="1">
    <citation type="submission" date="2019-03" db="EMBL/GenBank/DDBJ databases">
        <title>Improved annotation for the trematode Fasciola hepatica.</title>
        <authorList>
            <person name="Choi Y.-J."/>
            <person name="Martin J."/>
            <person name="Mitreva M."/>
        </authorList>
    </citation>
    <scope>NUCLEOTIDE SEQUENCE [LARGE SCALE GENOMIC DNA]</scope>
</reference>
<sequence>MTFDDCVYVCLLLLSLCLGPLMRRSRKSRSVLSSLFGFSMAFAATGLTIWHSTATVLGFIIFMAICPPKFLHYVAVLWCFGYLGFFRTCHHFGFAPNPPVANAVQLLITLRLIGVAFEIADSWRVDHQLSGMDNTASVAERERLTLVKELKNVDVSPLNLMCYAYCYIGLFTGPYYKYRTFQDFIDWPSLAPAIPTDQLLQQLQEAPFFGVSYLILSYFYTVDYVHTADFYERPFSYRFFYMMVIFLVFRLRIYFAWKVAECVCIAAGLGAYPRVSEPASGEGPTNLVALKSWLLKYKESGQAASESSHGQRASAAVTQQKPIRPQPTNTGPVVGKYSPCHSPAVTLTAQSDAGYDFMTINNISVWGCEFTPTVREGMRSWNRSVQYWLATNFNKRCPGGRLIRNVWTMLVSAYWHGIHPGYYLSFLTVPLALIAESTLAQMINTFGRSLPSGTLPFVSWVIKMRVFEYCAMGFLLLDAEATLAYWHSIGYCVHIFLISLIVVGFLVNRFVPPPIYSAYRNILANQAQHRVEETKALLRANRL</sequence>
<evidence type="ECO:0000256" key="7">
    <source>
        <dbReference type="ARBA" id="ARBA00023136"/>
    </source>
</evidence>
<feature type="transmembrane region" description="Helical" evidence="12">
    <location>
        <begin position="422"/>
        <end position="443"/>
    </location>
</feature>
<evidence type="ECO:0000256" key="3">
    <source>
        <dbReference type="ARBA" id="ARBA00010323"/>
    </source>
</evidence>
<evidence type="ECO:0000256" key="6">
    <source>
        <dbReference type="ARBA" id="ARBA00022989"/>
    </source>
</evidence>
<feature type="transmembrane region" description="Helical" evidence="12">
    <location>
        <begin position="70"/>
        <end position="86"/>
    </location>
</feature>
<dbReference type="InterPro" id="IPR049941">
    <property type="entry name" value="LPLAT_7/PORCN-like"/>
</dbReference>
<dbReference type="GO" id="GO:0044233">
    <property type="term" value="C:mitochondria-associated endoplasmic reticulum membrane contact site"/>
    <property type="evidence" value="ECO:0007669"/>
    <property type="project" value="TreeGrafter"/>
</dbReference>
<feature type="transmembrane region" description="Helical" evidence="12">
    <location>
        <begin position="483"/>
        <end position="507"/>
    </location>
</feature>
<dbReference type="GO" id="GO:0016020">
    <property type="term" value="C:membrane"/>
    <property type="evidence" value="ECO:0007669"/>
    <property type="project" value="UniProtKB-SubCell"/>
</dbReference>
<organism evidence="13 14">
    <name type="scientific">Fasciola hepatica</name>
    <name type="common">Liver fluke</name>
    <dbReference type="NCBI Taxonomy" id="6192"/>
    <lineage>
        <taxon>Eukaryota</taxon>
        <taxon>Metazoa</taxon>
        <taxon>Spiralia</taxon>
        <taxon>Lophotrochozoa</taxon>
        <taxon>Platyhelminthes</taxon>
        <taxon>Trematoda</taxon>
        <taxon>Digenea</taxon>
        <taxon>Plagiorchiida</taxon>
        <taxon>Echinostomata</taxon>
        <taxon>Echinostomatoidea</taxon>
        <taxon>Fasciolidae</taxon>
        <taxon>Fasciola</taxon>
    </lineage>
</organism>
<keyword evidence="6 12" id="KW-1133">Transmembrane helix</keyword>
<comment type="similarity">
    <text evidence="3">Belongs to the membrane-bound acyltransferase family.</text>
</comment>
<comment type="caution">
    <text evidence="13">The sequence shown here is derived from an EMBL/GenBank/DDBJ whole genome shotgun (WGS) entry which is preliminary data.</text>
</comment>
<evidence type="ECO:0000256" key="9">
    <source>
        <dbReference type="ARBA" id="ARBA00025707"/>
    </source>
</evidence>
<feature type="region of interest" description="Disordered" evidence="11">
    <location>
        <begin position="304"/>
        <end position="331"/>
    </location>
</feature>
<proteinExistence type="inferred from homology"/>
<protein>
    <recommendedName>
        <fullName evidence="10">Lysophospholipid acyltransferase 7</fullName>
    </recommendedName>
</protein>
<dbReference type="Pfam" id="PF03062">
    <property type="entry name" value="MBOAT"/>
    <property type="match status" value="1"/>
</dbReference>
<accession>A0A4E0R496</accession>
<dbReference type="GO" id="GO:0071617">
    <property type="term" value="F:lysophospholipid acyltransferase activity"/>
    <property type="evidence" value="ECO:0007669"/>
    <property type="project" value="TreeGrafter"/>
</dbReference>
<dbReference type="PANTHER" id="PTHR13906:SF16">
    <property type="entry name" value="LYSOPHOSPHOLIPID ACYLTRANSFERASE 7"/>
    <property type="match status" value="1"/>
</dbReference>
<dbReference type="PANTHER" id="PTHR13906">
    <property type="entry name" value="PORCUPINE"/>
    <property type="match status" value="1"/>
</dbReference>
<gene>
    <name evidence="13" type="ORF">D915_006019</name>
</gene>
<evidence type="ECO:0000256" key="10">
    <source>
        <dbReference type="ARBA" id="ARBA00093678"/>
    </source>
</evidence>
<dbReference type="InterPro" id="IPR004299">
    <property type="entry name" value="MBOAT_fam"/>
</dbReference>
<dbReference type="EMBL" id="JXXN02002285">
    <property type="protein sequence ID" value="THD23189.1"/>
    <property type="molecule type" value="Genomic_DNA"/>
</dbReference>
<keyword evidence="8 13" id="KW-0012">Acyltransferase</keyword>
<feature type="transmembrane region" description="Helical" evidence="12">
    <location>
        <begin position="35"/>
        <end position="64"/>
    </location>
</feature>
<dbReference type="Proteomes" id="UP000230066">
    <property type="component" value="Unassembled WGS sequence"/>
</dbReference>
<keyword evidence="14" id="KW-1185">Reference proteome</keyword>
<keyword evidence="7 12" id="KW-0472">Membrane</keyword>
<comment type="subcellular location">
    <subcellularLocation>
        <location evidence="1">Membrane</location>
        <topology evidence="1">Multi-pass membrane protein</topology>
    </subcellularLocation>
</comment>
<keyword evidence="5 12" id="KW-0812">Transmembrane</keyword>
<dbReference type="AlphaFoldDB" id="A0A4E0R496"/>
<evidence type="ECO:0000256" key="1">
    <source>
        <dbReference type="ARBA" id="ARBA00004141"/>
    </source>
</evidence>
<keyword evidence="4" id="KW-0808">Transferase</keyword>
<evidence type="ECO:0000256" key="4">
    <source>
        <dbReference type="ARBA" id="ARBA00022679"/>
    </source>
</evidence>
<evidence type="ECO:0000256" key="5">
    <source>
        <dbReference type="ARBA" id="ARBA00022692"/>
    </source>
</evidence>
<evidence type="ECO:0000313" key="14">
    <source>
        <dbReference type="Proteomes" id="UP000230066"/>
    </source>
</evidence>
<dbReference type="GO" id="GO:0030258">
    <property type="term" value="P:lipid modification"/>
    <property type="evidence" value="ECO:0007669"/>
    <property type="project" value="TreeGrafter"/>
</dbReference>
<evidence type="ECO:0000256" key="2">
    <source>
        <dbReference type="ARBA" id="ARBA00005074"/>
    </source>
</evidence>
<feature type="transmembrane region" description="Helical" evidence="12">
    <location>
        <begin position="455"/>
        <end position="477"/>
    </location>
</feature>
<comment type="pathway">
    <text evidence="2">Lipid metabolism; phospholipid metabolism.</text>
</comment>
<name>A0A4E0R496_FASHE</name>
<evidence type="ECO:0000256" key="11">
    <source>
        <dbReference type="SAM" id="MobiDB-lite"/>
    </source>
</evidence>
<evidence type="ECO:0000256" key="12">
    <source>
        <dbReference type="SAM" id="Phobius"/>
    </source>
</evidence>
<evidence type="ECO:0000313" key="13">
    <source>
        <dbReference type="EMBL" id="THD23189.1"/>
    </source>
</evidence>
<feature type="transmembrane region" description="Helical" evidence="12">
    <location>
        <begin position="239"/>
        <end position="257"/>
    </location>
</feature>